<reference evidence="3 4" key="1">
    <citation type="submission" date="2024-03" db="EMBL/GenBank/DDBJ databases">
        <title>The genome assembly and annotation of the cricket Gryllus longicercus Weissman &amp; Gray.</title>
        <authorList>
            <person name="Szrajer S."/>
            <person name="Gray D."/>
            <person name="Ylla G."/>
        </authorList>
    </citation>
    <scope>NUCLEOTIDE SEQUENCE [LARGE SCALE GENOMIC DNA]</scope>
    <source>
        <strain evidence="3">DAG 2021-001</strain>
        <tissue evidence="3">Whole body minus gut</tissue>
    </source>
</reference>
<keyword evidence="1" id="KW-0175">Coiled coil</keyword>
<accession>A0AAN9VHC5</accession>
<evidence type="ECO:0000256" key="1">
    <source>
        <dbReference type="SAM" id="Coils"/>
    </source>
</evidence>
<comment type="caution">
    <text evidence="3">The sequence shown here is derived from an EMBL/GenBank/DDBJ whole genome shotgun (WGS) entry which is preliminary data.</text>
</comment>
<evidence type="ECO:0000313" key="4">
    <source>
        <dbReference type="Proteomes" id="UP001378592"/>
    </source>
</evidence>
<feature type="coiled-coil region" evidence="1">
    <location>
        <begin position="78"/>
        <end position="111"/>
    </location>
</feature>
<evidence type="ECO:0000313" key="3">
    <source>
        <dbReference type="EMBL" id="KAK7790390.1"/>
    </source>
</evidence>
<feature type="compositionally biased region" description="Polar residues" evidence="2">
    <location>
        <begin position="354"/>
        <end position="379"/>
    </location>
</feature>
<protein>
    <submittedName>
        <fullName evidence="3">Uncharacterized protein</fullName>
    </submittedName>
</protein>
<proteinExistence type="predicted"/>
<sequence>MDSVVEAAELQFIMLTKQIQIEKEMCNNLNIQLTKIRESCTHTKEMNEVKSSFKTGLSIGVKRAEENIMSWHTSLDMISDLENELKKIMEQQNNERKRKQLMENLWNYERQWEGVKVMYKQIPTVNDVLELQKLTKQMDMPIMIKEQNVMETKLCISNYRKIKEKRKKSQIINLIKSSSKNKITSKQKFERKEKLRMLNISNNKVKTEKLSLMGNQHNVTPPNFVYRNPKIVDGVTKPPSYGILHKKFQATNLHGISPFPVGPISSITVPELMIPAFNATICRNASQATSTVHSSFPNGGDEIEQISSNAKDGLCIATPRKRKIDATLTSGLKAINHASTDKVIEASKITNISTDQRSSTSLASKPSVSTIGDGSNLTPEFTKERSQNLNATSGSLRALKYLSQAMQQMTPRQESEASLNFGQRGVQAVFENEKSSSIPKALYNFDNKSKQTNVWDIFN</sequence>
<organism evidence="3 4">
    <name type="scientific">Gryllus longicercus</name>
    <dbReference type="NCBI Taxonomy" id="2509291"/>
    <lineage>
        <taxon>Eukaryota</taxon>
        <taxon>Metazoa</taxon>
        <taxon>Ecdysozoa</taxon>
        <taxon>Arthropoda</taxon>
        <taxon>Hexapoda</taxon>
        <taxon>Insecta</taxon>
        <taxon>Pterygota</taxon>
        <taxon>Neoptera</taxon>
        <taxon>Polyneoptera</taxon>
        <taxon>Orthoptera</taxon>
        <taxon>Ensifera</taxon>
        <taxon>Gryllidea</taxon>
        <taxon>Grylloidea</taxon>
        <taxon>Gryllidae</taxon>
        <taxon>Gryllinae</taxon>
        <taxon>Gryllus</taxon>
    </lineage>
</organism>
<evidence type="ECO:0000256" key="2">
    <source>
        <dbReference type="SAM" id="MobiDB-lite"/>
    </source>
</evidence>
<feature type="region of interest" description="Disordered" evidence="2">
    <location>
        <begin position="354"/>
        <end position="381"/>
    </location>
</feature>
<name>A0AAN9VHC5_9ORTH</name>
<dbReference type="EMBL" id="JAZDUA010000631">
    <property type="protein sequence ID" value="KAK7790390.1"/>
    <property type="molecule type" value="Genomic_DNA"/>
</dbReference>
<dbReference type="Proteomes" id="UP001378592">
    <property type="component" value="Unassembled WGS sequence"/>
</dbReference>
<dbReference type="AlphaFoldDB" id="A0AAN9VHC5"/>
<gene>
    <name evidence="3" type="ORF">R5R35_006763</name>
</gene>
<keyword evidence="4" id="KW-1185">Reference proteome</keyword>